<keyword evidence="1" id="KW-0812">Transmembrane</keyword>
<keyword evidence="1" id="KW-0472">Membrane</keyword>
<organism evidence="2">
    <name type="scientific">viral metagenome</name>
    <dbReference type="NCBI Taxonomy" id="1070528"/>
    <lineage>
        <taxon>unclassified sequences</taxon>
        <taxon>metagenomes</taxon>
        <taxon>organismal metagenomes</taxon>
    </lineage>
</organism>
<reference evidence="2" key="1">
    <citation type="journal article" date="2020" name="Nature">
        <title>Giant virus diversity and host interactions through global metagenomics.</title>
        <authorList>
            <person name="Schulz F."/>
            <person name="Roux S."/>
            <person name="Paez-Espino D."/>
            <person name="Jungbluth S."/>
            <person name="Walsh D.A."/>
            <person name="Denef V.J."/>
            <person name="McMahon K.D."/>
            <person name="Konstantinidis K.T."/>
            <person name="Eloe-Fadrosh E.A."/>
            <person name="Kyrpides N.C."/>
            <person name="Woyke T."/>
        </authorList>
    </citation>
    <scope>NUCLEOTIDE SEQUENCE</scope>
    <source>
        <strain evidence="2">GVMAG-M-3300020185-33</strain>
    </source>
</reference>
<evidence type="ECO:0000256" key="1">
    <source>
        <dbReference type="SAM" id="Phobius"/>
    </source>
</evidence>
<feature type="transmembrane region" description="Helical" evidence="1">
    <location>
        <begin position="6"/>
        <end position="24"/>
    </location>
</feature>
<sequence>MNSYTFLEALVIAGLYLLIRFLEMRFILKENKPLKILMRETVMVYLSVLGGGFIIEQLEPLKATMSAPSVFTTPPDF</sequence>
<name>A0A6C0C438_9ZZZZ</name>
<accession>A0A6C0C438</accession>
<keyword evidence="1" id="KW-1133">Transmembrane helix</keyword>
<evidence type="ECO:0000313" key="2">
    <source>
        <dbReference type="EMBL" id="QHS99180.1"/>
    </source>
</evidence>
<dbReference type="EMBL" id="MN739335">
    <property type="protein sequence ID" value="QHS99180.1"/>
    <property type="molecule type" value="Genomic_DNA"/>
</dbReference>
<feature type="transmembrane region" description="Helical" evidence="1">
    <location>
        <begin position="36"/>
        <end position="55"/>
    </location>
</feature>
<proteinExistence type="predicted"/>
<protein>
    <submittedName>
        <fullName evidence="2">Uncharacterized protein</fullName>
    </submittedName>
</protein>
<dbReference type="AlphaFoldDB" id="A0A6C0C438"/>